<organism evidence="14">
    <name type="scientific">mine drainage metagenome</name>
    <dbReference type="NCBI Taxonomy" id="410659"/>
    <lineage>
        <taxon>unclassified sequences</taxon>
        <taxon>metagenomes</taxon>
        <taxon>ecological metagenomes</taxon>
    </lineage>
</organism>
<comment type="similarity">
    <text evidence="2">Belongs to the DtxR/MntR family.</text>
</comment>
<evidence type="ECO:0000256" key="9">
    <source>
        <dbReference type="ARBA" id="ARBA00023163"/>
    </source>
</evidence>
<dbReference type="InterPro" id="IPR036390">
    <property type="entry name" value="WH_DNA-bd_sf"/>
</dbReference>
<evidence type="ECO:0000256" key="4">
    <source>
        <dbReference type="ARBA" id="ARBA00022490"/>
    </source>
</evidence>
<keyword evidence="10" id="KW-0464">Manganese</keyword>
<feature type="region of interest" description="Disordered" evidence="12">
    <location>
        <begin position="1"/>
        <end position="28"/>
    </location>
</feature>
<dbReference type="GO" id="GO:0046914">
    <property type="term" value="F:transition metal ion binding"/>
    <property type="evidence" value="ECO:0007669"/>
    <property type="project" value="InterPro"/>
</dbReference>
<dbReference type="SMART" id="SM00529">
    <property type="entry name" value="HTH_DTXR"/>
    <property type="match status" value="1"/>
</dbReference>
<evidence type="ECO:0000256" key="8">
    <source>
        <dbReference type="ARBA" id="ARBA00023159"/>
    </source>
</evidence>
<dbReference type="SUPFAM" id="SSF46785">
    <property type="entry name" value="Winged helix' DNA-binding domain"/>
    <property type="match status" value="1"/>
</dbReference>
<dbReference type="PROSITE" id="PS50944">
    <property type="entry name" value="HTH_DTXR"/>
    <property type="match status" value="1"/>
</dbReference>
<reference evidence="14" key="1">
    <citation type="submission" date="2016-10" db="EMBL/GenBank/DDBJ databases">
        <title>Sequence of Gallionella enrichment culture.</title>
        <authorList>
            <person name="Poehlein A."/>
            <person name="Muehling M."/>
            <person name="Daniel R."/>
        </authorList>
    </citation>
    <scope>NUCLEOTIDE SEQUENCE</scope>
</reference>
<comment type="subcellular location">
    <subcellularLocation>
        <location evidence="1">Cytoplasm</location>
    </subcellularLocation>
</comment>
<dbReference type="Pfam" id="PF02742">
    <property type="entry name" value="Fe_dep_repr_C"/>
    <property type="match status" value="1"/>
</dbReference>
<dbReference type="NCBIfam" id="NF008273">
    <property type="entry name" value="PRK11050.1"/>
    <property type="match status" value="1"/>
</dbReference>
<dbReference type="SUPFAM" id="SSF47979">
    <property type="entry name" value="Iron-dependent repressor protein, dimerization domain"/>
    <property type="match status" value="1"/>
</dbReference>
<keyword evidence="5" id="KW-0678">Repressor</keyword>
<dbReference type="InterPro" id="IPR050536">
    <property type="entry name" value="DtxR_MntR_Metal-Reg"/>
</dbReference>
<keyword evidence="4" id="KW-0963">Cytoplasm</keyword>
<evidence type="ECO:0000256" key="10">
    <source>
        <dbReference type="ARBA" id="ARBA00023211"/>
    </source>
</evidence>
<dbReference type="InterPro" id="IPR036421">
    <property type="entry name" value="Fe_dep_repressor_sf"/>
</dbReference>
<dbReference type="PANTHER" id="PTHR33238:SF11">
    <property type="entry name" value="TRANSCRIPTIONAL REGULATOR MNTR"/>
    <property type="match status" value="1"/>
</dbReference>
<dbReference type="GO" id="GO:0003700">
    <property type="term" value="F:DNA-binding transcription factor activity"/>
    <property type="evidence" value="ECO:0007669"/>
    <property type="project" value="InterPro"/>
</dbReference>
<dbReference type="PANTHER" id="PTHR33238">
    <property type="entry name" value="IRON (METAL) DEPENDENT REPRESSOR, DTXR FAMILY"/>
    <property type="match status" value="1"/>
</dbReference>
<dbReference type="Pfam" id="PF01325">
    <property type="entry name" value="Fe_dep_repress"/>
    <property type="match status" value="1"/>
</dbReference>
<dbReference type="Gene3D" id="1.10.60.10">
    <property type="entry name" value="Iron dependent repressor, metal binding and dimerisation domain"/>
    <property type="match status" value="1"/>
</dbReference>
<gene>
    <name evidence="14" type="primary">mntR</name>
    <name evidence="14" type="ORF">GALL_54400</name>
</gene>
<dbReference type="InterPro" id="IPR036388">
    <property type="entry name" value="WH-like_DNA-bd_sf"/>
</dbReference>
<feature type="domain" description="HTH dtxR-type" evidence="13">
    <location>
        <begin position="28"/>
        <end position="89"/>
    </location>
</feature>
<evidence type="ECO:0000256" key="11">
    <source>
        <dbReference type="ARBA" id="ARBA00032593"/>
    </source>
</evidence>
<keyword evidence="8" id="KW-0010">Activator</keyword>
<keyword evidence="7" id="KW-0238">DNA-binding</keyword>
<dbReference type="GO" id="GO:0003677">
    <property type="term" value="F:DNA binding"/>
    <property type="evidence" value="ECO:0007669"/>
    <property type="project" value="UniProtKB-KW"/>
</dbReference>
<evidence type="ECO:0000256" key="3">
    <source>
        <dbReference type="ARBA" id="ARBA00011738"/>
    </source>
</evidence>
<keyword evidence="9" id="KW-0804">Transcription</keyword>
<evidence type="ECO:0000256" key="12">
    <source>
        <dbReference type="SAM" id="MobiDB-lite"/>
    </source>
</evidence>
<dbReference type="InterPro" id="IPR001367">
    <property type="entry name" value="Fe_dep_repressor"/>
</dbReference>
<dbReference type="Gene3D" id="1.10.10.10">
    <property type="entry name" value="Winged helix-like DNA-binding domain superfamily/Winged helix DNA-binding domain"/>
    <property type="match status" value="1"/>
</dbReference>
<dbReference type="GO" id="GO:0046983">
    <property type="term" value="F:protein dimerization activity"/>
    <property type="evidence" value="ECO:0007669"/>
    <property type="project" value="InterPro"/>
</dbReference>
<dbReference type="GO" id="GO:0005737">
    <property type="term" value="C:cytoplasm"/>
    <property type="evidence" value="ECO:0007669"/>
    <property type="project" value="UniProtKB-SubCell"/>
</dbReference>
<dbReference type="AlphaFoldDB" id="A0A1J5TBD7"/>
<evidence type="ECO:0000256" key="6">
    <source>
        <dbReference type="ARBA" id="ARBA00023015"/>
    </source>
</evidence>
<evidence type="ECO:0000256" key="2">
    <source>
        <dbReference type="ARBA" id="ARBA00007871"/>
    </source>
</evidence>
<name>A0A1J5TBD7_9ZZZZ</name>
<evidence type="ECO:0000256" key="5">
    <source>
        <dbReference type="ARBA" id="ARBA00022491"/>
    </source>
</evidence>
<proteinExistence type="inferred from homology"/>
<comment type="subunit">
    <text evidence="3">Homodimer.</text>
</comment>
<evidence type="ECO:0000313" key="14">
    <source>
        <dbReference type="EMBL" id="OIR13621.1"/>
    </source>
</evidence>
<keyword evidence="6" id="KW-0805">Transcription regulation</keyword>
<dbReference type="InterPro" id="IPR022689">
    <property type="entry name" value="Iron_dep_repressor"/>
</dbReference>
<dbReference type="InterPro" id="IPR022687">
    <property type="entry name" value="HTH_DTXR"/>
</dbReference>
<evidence type="ECO:0000256" key="1">
    <source>
        <dbReference type="ARBA" id="ARBA00004496"/>
    </source>
</evidence>
<evidence type="ECO:0000256" key="7">
    <source>
        <dbReference type="ARBA" id="ARBA00023125"/>
    </source>
</evidence>
<comment type="caution">
    <text evidence="14">The sequence shown here is derived from an EMBL/GenBank/DDBJ whole genome shotgun (WGS) entry which is preliminary data.</text>
</comment>
<sequence length="149" mass="16876">MDQPAAKASKQPATPHRGNLRKTREEHARETAQDYVEMIADLIAVQGEARVIELSRRMGVTHVTVIRTIQRLQREGLVTTQPYRSIFLTAEGRRLARESRHRHEVVVEFLEALGVPSTVAEADAEGIEHHVSRETLAAFVRHLEKRRGS</sequence>
<evidence type="ECO:0000259" key="13">
    <source>
        <dbReference type="PROSITE" id="PS50944"/>
    </source>
</evidence>
<accession>A0A1J5TBD7</accession>
<dbReference type="EMBL" id="MLJW01000014">
    <property type="protein sequence ID" value="OIR13621.1"/>
    <property type="molecule type" value="Genomic_DNA"/>
</dbReference>
<protein>
    <recommendedName>
        <fullName evidence="11">Manganese transport regulator</fullName>
    </recommendedName>
</protein>